<dbReference type="GO" id="GO:0003964">
    <property type="term" value="F:RNA-directed DNA polymerase activity"/>
    <property type="evidence" value="ECO:0007669"/>
    <property type="project" value="UniProtKB-KW"/>
</dbReference>
<sequence>MVAMIRLFSGILRTGHFLRNWKMSRVIAIPKAGKDPRLAMNQRPIMLLSHIVKLFELDTQLRSSRQESSTIWPPKLNRGRRTVGIFLDIEKACDRVWHPGLLYKFLKNTQISSALVRTVASFLKDWLDKWCVVVNVTKTAAILTGQQRTIPPKLRFRGQDVDWQTKVQYLGVQNDRSMRMALKWKLLWPYGADC</sequence>
<keyword evidence="1" id="KW-0695">RNA-directed DNA polymerase</keyword>
<dbReference type="EMBL" id="BGZK01001609">
    <property type="protein sequence ID" value="GBP83214.1"/>
    <property type="molecule type" value="Genomic_DNA"/>
</dbReference>
<keyword evidence="1" id="KW-0808">Transferase</keyword>
<gene>
    <name evidence="1" type="ORF">EVAR_66765_1</name>
</gene>
<name>A0A4C1Z7X9_EUMVA</name>
<proteinExistence type="predicted"/>
<keyword evidence="1" id="KW-0548">Nucleotidyltransferase</keyword>
<dbReference type="Proteomes" id="UP000299102">
    <property type="component" value="Unassembled WGS sequence"/>
</dbReference>
<protein>
    <submittedName>
        <fullName evidence="1">RNA-directed DNA polymerase from mobile element jockey</fullName>
    </submittedName>
</protein>
<keyword evidence="2" id="KW-1185">Reference proteome</keyword>
<accession>A0A4C1Z7X9</accession>
<evidence type="ECO:0000313" key="2">
    <source>
        <dbReference type="Proteomes" id="UP000299102"/>
    </source>
</evidence>
<organism evidence="1 2">
    <name type="scientific">Eumeta variegata</name>
    <name type="common">Bagworm moth</name>
    <name type="synonym">Eumeta japonica</name>
    <dbReference type="NCBI Taxonomy" id="151549"/>
    <lineage>
        <taxon>Eukaryota</taxon>
        <taxon>Metazoa</taxon>
        <taxon>Ecdysozoa</taxon>
        <taxon>Arthropoda</taxon>
        <taxon>Hexapoda</taxon>
        <taxon>Insecta</taxon>
        <taxon>Pterygota</taxon>
        <taxon>Neoptera</taxon>
        <taxon>Endopterygota</taxon>
        <taxon>Lepidoptera</taxon>
        <taxon>Glossata</taxon>
        <taxon>Ditrysia</taxon>
        <taxon>Tineoidea</taxon>
        <taxon>Psychidae</taxon>
        <taxon>Oiketicinae</taxon>
        <taxon>Eumeta</taxon>
    </lineage>
</organism>
<dbReference type="PANTHER" id="PTHR19446">
    <property type="entry name" value="REVERSE TRANSCRIPTASES"/>
    <property type="match status" value="1"/>
</dbReference>
<reference evidence="1 2" key="1">
    <citation type="journal article" date="2019" name="Commun. Biol.">
        <title>The bagworm genome reveals a unique fibroin gene that provides high tensile strength.</title>
        <authorList>
            <person name="Kono N."/>
            <person name="Nakamura H."/>
            <person name="Ohtoshi R."/>
            <person name="Tomita M."/>
            <person name="Numata K."/>
            <person name="Arakawa K."/>
        </authorList>
    </citation>
    <scope>NUCLEOTIDE SEQUENCE [LARGE SCALE GENOMIC DNA]</scope>
</reference>
<dbReference type="OrthoDB" id="10065625at2759"/>
<comment type="caution">
    <text evidence="1">The sequence shown here is derived from an EMBL/GenBank/DDBJ whole genome shotgun (WGS) entry which is preliminary data.</text>
</comment>
<dbReference type="AlphaFoldDB" id="A0A4C1Z7X9"/>
<evidence type="ECO:0000313" key="1">
    <source>
        <dbReference type="EMBL" id="GBP83214.1"/>
    </source>
</evidence>
<dbReference type="STRING" id="151549.A0A4C1Z7X9"/>